<name>A0A8S4A701_9EUPU</name>
<dbReference type="InterPro" id="IPR051712">
    <property type="entry name" value="ARTD-AVP"/>
</dbReference>
<evidence type="ECO:0000313" key="4">
    <source>
        <dbReference type="Proteomes" id="UP000678393"/>
    </source>
</evidence>
<sequence length="260" mass="30615">MAYGYSHASWSQAYLEDVSNSTFKQIEKMIHSTFDPCRVGRGRDAEDLDHCDISVNDIQRVKNRKIFREYCDFRDELKEKTCDGDNVEEIEDFPQKVWSFKKSRRHVDLNEIYLFHGTSEDSANMIINEGFDTGITNPRNLYGRGIYFAEEFTKADQYTDDRDDRDPHGTELTLLLCKVLMGNAFMCGKYDAEKWKQPPCMKCDRSKCRHGWKHRYDSVLGSGHGMLFREFVVYDGRQVFPEFIIKYERLGGWEPLHEYE</sequence>
<reference evidence="3" key="1">
    <citation type="submission" date="2021-04" db="EMBL/GenBank/DDBJ databases">
        <authorList>
            <consortium name="Molecular Ecology Group"/>
        </authorList>
    </citation>
    <scope>NUCLEOTIDE SEQUENCE</scope>
</reference>
<evidence type="ECO:0000313" key="3">
    <source>
        <dbReference type="EMBL" id="CAG5134101.1"/>
    </source>
</evidence>
<keyword evidence="4" id="KW-1185">Reference proteome</keyword>
<feature type="domain" description="PARP catalytic" evidence="2">
    <location>
        <begin position="1"/>
        <end position="256"/>
    </location>
</feature>
<organism evidence="3 4">
    <name type="scientific">Candidula unifasciata</name>
    <dbReference type="NCBI Taxonomy" id="100452"/>
    <lineage>
        <taxon>Eukaryota</taxon>
        <taxon>Metazoa</taxon>
        <taxon>Spiralia</taxon>
        <taxon>Lophotrochozoa</taxon>
        <taxon>Mollusca</taxon>
        <taxon>Gastropoda</taxon>
        <taxon>Heterobranchia</taxon>
        <taxon>Euthyneura</taxon>
        <taxon>Panpulmonata</taxon>
        <taxon>Eupulmonata</taxon>
        <taxon>Stylommatophora</taxon>
        <taxon>Helicina</taxon>
        <taxon>Helicoidea</taxon>
        <taxon>Geomitridae</taxon>
        <taxon>Candidula</taxon>
    </lineage>
</organism>
<dbReference type="SUPFAM" id="SSF56399">
    <property type="entry name" value="ADP-ribosylation"/>
    <property type="match status" value="1"/>
</dbReference>
<dbReference type="AlphaFoldDB" id="A0A8S4A701"/>
<accession>A0A8S4A701</accession>
<dbReference type="OrthoDB" id="6133115at2759"/>
<keyword evidence="1" id="KW-0328">Glycosyltransferase</keyword>
<dbReference type="Proteomes" id="UP000678393">
    <property type="component" value="Unassembled WGS sequence"/>
</dbReference>
<dbReference type="EC" id="2.4.2.-" evidence="1"/>
<dbReference type="PANTHER" id="PTHR45740">
    <property type="entry name" value="POLY [ADP-RIBOSE] POLYMERASE"/>
    <property type="match status" value="1"/>
</dbReference>
<gene>
    <name evidence="3" type="ORF">CUNI_LOCUS19659</name>
</gene>
<comment type="caution">
    <text evidence="3">The sequence shown here is derived from an EMBL/GenBank/DDBJ whole genome shotgun (WGS) entry which is preliminary data.</text>
</comment>
<dbReference type="Pfam" id="PF00644">
    <property type="entry name" value="PARP"/>
    <property type="match status" value="1"/>
</dbReference>
<keyword evidence="1" id="KW-0808">Transferase</keyword>
<dbReference type="EMBL" id="CAJHNH020006780">
    <property type="protein sequence ID" value="CAG5134101.1"/>
    <property type="molecule type" value="Genomic_DNA"/>
</dbReference>
<dbReference type="GO" id="GO:0003950">
    <property type="term" value="F:NAD+ poly-ADP-ribosyltransferase activity"/>
    <property type="evidence" value="ECO:0007669"/>
    <property type="project" value="UniProtKB-UniRule"/>
</dbReference>
<evidence type="ECO:0000256" key="1">
    <source>
        <dbReference type="RuleBase" id="RU362114"/>
    </source>
</evidence>
<dbReference type="InterPro" id="IPR012317">
    <property type="entry name" value="Poly(ADP-ribose)pol_cat_dom"/>
</dbReference>
<dbReference type="PROSITE" id="PS51059">
    <property type="entry name" value="PARP_CATALYTIC"/>
    <property type="match status" value="1"/>
</dbReference>
<dbReference type="GO" id="GO:0005634">
    <property type="term" value="C:nucleus"/>
    <property type="evidence" value="ECO:0007669"/>
    <property type="project" value="TreeGrafter"/>
</dbReference>
<protein>
    <recommendedName>
        <fullName evidence="1">Poly [ADP-ribose] polymerase</fullName>
        <shortName evidence="1">PARP</shortName>
        <ecNumber evidence="1">2.4.2.-</ecNumber>
    </recommendedName>
</protein>
<dbReference type="PANTHER" id="PTHR45740:SF2">
    <property type="entry name" value="POLY [ADP-RIBOSE] POLYMERASE"/>
    <property type="match status" value="1"/>
</dbReference>
<keyword evidence="1" id="KW-0520">NAD</keyword>
<dbReference type="GO" id="GO:1990404">
    <property type="term" value="F:NAD+-protein mono-ADP-ribosyltransferase activity"/>
    <property type="evidence" value="ECO:0007669"/>
    <property type="project" value="TreeGrafter"/>
</dbReference>
<proteinExistence type="predicted"/>
<dbReference type="Gene3D" id="3.90.228.10">
    <property type="match status" value="1"/>
</dbReference>
<evidence type="ECO:0000259" key="2">
    <source>
        <dbReference type="PROSITE" id="PS51059"/>
    </source>
</evidence>